<evidence type="ECO:0000256" key="1">
    <source>
        <dbReference type="ARBA" id="ARBA00001933"/>
    </source>
</evidence>
<dbReference type="GO" id="GO:0030170">
    <property type="term" value="F:pyridoxal phosphate binding"/>
    <property type="evidence" value="ECO:0007669"/>
    <property type="project" value="InterPro"/>
</dbReference>
<dbReference type="PANTHER" id="PTHR13693:SF100">
    <property type="entry name" value="8-AMINO-7-OXONONANOATE SYNTHASE"/>
    <property type="match status" value="1"/>
</dbReference>
<evidence type="ECO:0000256" key="2">
    <source>
        <dbReference type="ARBA" id="ARBA00022679"/>
    </source>
</evidence>
<dbReference type="InterPro" id="IPR015424">
    <property type="entry name" value="PyrdxlP-dep_Trfase"/>
</dbReference>
<dbReference type="SUPFAM" id="SSF53383">
    <property type="entry name" value="PLP-dependent transferases"/>
    <property type="match status" value="1"/>
</dbReference>
<keyword evidence="2" id="KW-0808">Transferase</keyword>
<keyword evidence="3" id="KW-0663">Pyridoxal phosphate</keyword>
<dbReference type="Pfam" id="PF00155">
    <property type="entry name" value="Aminotran_1_2"/>
    <property type="match status" value="1"/>
</dbReference>
<evidence type="ECO:0000313" key="6">
    <source>
        <dbReference type="Proteomes" id="UP000601768"/>
    </source>
</evidence>
<evidence type="ECO:0000256" key="3">
    <source>
        <dbReference type="ARBA" id="ARBA00022898"/>
    </source>
</evidence>
<dbReference type="AlphaFoldDB" id="A0A8J6IRY6"/>
<organism evidence="5 6">
    <name type="scientific">Neptunicella marina</name>
    <dbReference type="NCBI Taxonomy" id="2125989"/>
    <lineage>
        <taxon>Bacteria</taxon>
        <taxon>Pseudomonadati</taxon>
        <taxon>Pseudomonadota</taxon>
        <taxon>Gammaproteobacteria</taxon>
        <taxon>Alteromonadales</taxon>
        <taxon>Alteromonadaceae</taxon>
        <taxon>Neptunicella</taxon>
    </lineage>
</organism>
<proteinExistence type="predicted"/>
<reference evidence="5" key="2">
    <citation type="submission" date="2020-08" db="EMBL/GenBank/DDBJ databases">
        <authorList>
            <person name="Lai Q."/>
        </authorList>
    </citation>
    <scope>NUCLEOTIDE SEQUENCE</scope>
    <source>
        <strain evidence="5">S27-2</strain>
    </source>
</reference>
<keyword evidence="6" id="KW-1185">Reference proteome</keyword>
<dbReference type="EMBL" id="JACNEP010000001">
    <property type="protein sequence ID" value="MBC3764308.1"/>
    <property type="molecule type" value="Genomic_DNA"/>
</dbReference>
<dbReference type="RefSeq" id="WP_186504788.1">
    <property type="nucleotide sequence ID" value="NZ_JACNEP010000001.1"/>
</dbReference>
<evidence type="ECO:0000313" key="5">
    <source>
        <dbReference type="EMBL" id="MBC3764308.1"/>
    </source>
</evidence>
<comment type="caution">
    <text evidence="5">The sequence shown here is derived from an EMBL/GenBank/DDBJ whole genome shotgun (WGS) entry which is preliminary data.</text>
</comment>
<evidence type="ECO:0000259" key="4">
    <source>
        <dbReference type="Pfam" id="PF00155"/>
    </source>
</evidence>
<dbReference type="InterPro" id="IPR015421">
    <property type="entry name" value="PyrdxlP-dep_Trfase_major"/>
</dbReference>
<protein>
    <submittedName>
        <fullName evidence="5">8-amino-7-oxononanoate synthase</fullName>
    </submittedName>
</protein>
<feature type="domain" description="Aminotransferase class I/classII large" evidence="4">
    <location>
        <begin position="27"/>
        <end position="367"/>
    </location>
</feature>
<gene>
    <name evidence="5" type="ORF">H8B19_00320</name>
</gene>
<name>A0A8J6IRY6_9ALTE</name>
<reference evidence="5" key="1">
    <citation type="journal article" date="2018" name="Int. J. Syst. Evol. Microbiol.">
        <title>Neptunicella marina gen. nov., sp. nov., isolated from surface seawater.</title>
        <authorList>
            <person name="Liu X."/>
            <person name="Lai Q."/>
            <person name="Du Y."/>
            <person name="Zhang X."/>
            <person name="Liu Z."/>
            <person name="Sun F."/>
            <person name="Shao Z."/>
        </authorList>
    </citation>
    <scope>NUCLEOTIDE SEQUENCE</scope>
    <source>
        <strain evidence="5">S27-2</strain>
    </source>
</reference>
<comment type="cofactor">
    <cofactor evidence="1">
        <name>pyridoxal 5'-phosphate</name>
        <dbReference type="ChEBI" id="CHEBI:597326"/>
    </cofactor>
</comment>
<dbReference type="Proteomes" id="UP000601768">
    <property type="component" value="Unassembled WGS sequence"/>
</dbReference>
<accession>A0A8J6IRY6</accession>
<dbReference type="Gene3D" id="3.90.1150.10">
    <property type="entry name" value="Aspartate Aminotransferase, domain 1"/>
    <property type="match status" value="1"/>
</dbReference>
<dbReference type="GO" id="GO:0009102">
    <property type="term" value="P:biotin biosynthetic process"/>
    <property type="evidence" value="ECO:0007669"/>
    <property type="project" value="TreeGrafter"/>
</dbReference>
<dbReference type="InterPro" id="IPR015422">
    <property type="entry name" value="PyrdxlP-dep_Trfase_small"/>
</dbReference>
<dbReference type="InterPro" id="IPR004839">
    <property type="entry name" value="Aminotransferase_I/II_large"/>
</dbReference>
<dbReference type="PANTHER" id="PTHR13693">
    <property type="entry name" value="CLASS II AMINOTRANSFERASE/8-AMINO-7-OXONONANOATE SYNTHASE"/>
    <property type="match status" value="1"/>
</dbReference>
<dbReference type="InterPro" id="IPR050087">
    <property type="entry name" value="AON_synthase_class-II"/>
</dbReference>
<dbReference type="GO" id="GO:0008710">
    <property type="term" value="F:8-amino-7-oxononanoate synthase activity"/>
    <property type="evidence" value="ECO:0007669"/>
    <property type="project" value="TreeGrafter"/>
</dbReference>
<dbReference type="Gene3D" id="3.40.640.10">
    <property type="entry name" value="Type I PLP-dependent aspartate aminotransferase-like (Major domain)"/>
    <property type="match status" value="1"/>
</dbReference>
<sequence length="375" mass="40983">MPFDFIPQQLQSRHDQFLLRERRLKRHCVDFAGNDYLGLAAQSLKQPELLNEIKHYAVGSAASPLVCGYKDIHAGLENYLAQRLNREAVLLFNSGFAANQALCHALMLQGGSIVADKLSHASLIDGAMASSAEFKRFKHNDLSHLQTLLKTPSDNRLVVCEGVYSMDGDRAPLADMAHLAQQHNSWLMVDDAHGFGVLGETGMGSIEQAGLDTKQVPVIMATFGKAAGSAGAFVAGSKQLIEYLVNFARHYVYSTHMSPVQAAITLYNLKRIENEPQLRNKLFSNIELFKSACEIAGINLLPSDTAIQPVALNNAERVLNVSQFLTKAGFQVGAIRYPTVPKGTDRLRITISAAHSEQQIQALVTALADAIKRCA</sequence>